<dbReference type="GO" id="GO:0016779">
    <property type="term" value="F:nucleotidyltransferase activity"/>
    <property type="evidence" value="ECO:0007669"/>
    <property type="project" value="UniProtKB-ARBA"/>
</dbReference>
<dbReference type="PANTHER" id="PTHR43777">
    <property type="entry name" value="MOLYBDENUM COFACTOR CYTIDYLYLTRANSFERASE"/>
    <property type="match status" value="1"/>
</dbReference>
<dbReference type="Pfam" id="PF12804">
    <property type="entry name" value="NTP_transf_3"/>
    <property type="match status" value="1"/>
</dbReference>
<dbReference type="RefSeq" id="WP_144615508.1">
    <property type="nucleotide sequence ID" value="NZ_CP042161.1"/>
</dbReference>
<dbReference type="AlphaFoldDB" id="A0A517I5H6"/>
<evidence type="ECO:0000313" key="2">
    <source>
        <dbReference type="EMBL" id="QDS34153.1"/>
    </source>
</evidence>
<gene>
    <name evidence="2" type="ORF">FPS98_09285</name>
</gene>
<keyword evidence="2" id="KW-0808">Transferase</keyword>
<dbReference type="CDD" id="cd04182">
    <property type="entry name" value="GT_2_like_f"/>
    <property type="match status" value="1"/>
</dbReference>
<proteinExistence type="predicted"/>
<feature type="domain" description="MobA-like NTP transferase" evidence="1">
    <location>
        <begin position="8"/>
        <end position="174"/>
    </location>
</feature>
<sequence>MKPDKIVGIYLAAGKSTRMGSDKLRLPLGSMHLGNYALAAALHSKLDYVAIVAGDVTADWIDRTFYQKRLHWKWAVFHCSEAHLGQSHSLRCGVAAAQAMNAAAVMILLADQPLITTTMINELLLHYQATTNVGFVASRHDGLTRPPVIFARRMFPDLLRLENDQGARQLIRKSTSGVSIDFTSADLFMDVDTAEDYSHLVKRWKS</sequence>
<dbReference type="Proteomes" id="UP000317713">
    <property type="component" value="Chromosome"/>
</dbReference>
<dbReference type="Gene3D" id="3.90.550.10">
    <property type="entry name" value="Spore Coat Polysaccharide Biosynthesis Protein SpsA, Chain A"/>
    <property type="match status" value="1"/>
</dbReference>
<evidence type="ECO:0000313" key="3">
    <source>
        <dbReference type="Proteomes" id="UP000317713"/>
    </source>
</evidence>
<dbReference type="EMBL" id="CP042161">
    <property type="protein sequence ID" value="QDS34153.1"/>
    <property type="molecule type" value="Genomic_DNA"/>
</dbReference>
<dbReference type="InterPro" id="IPR029044">
    <property type="entry name" value="Nucleotide-diphossugar_trans"/>
</dbReference>
<accession>A0A517I5H6</accession>
<organism evidence="2 3">
    <name type="scientific">Brevibacillus brevis</name>
    <name type="common">Bacillus brevis</name>
    <dbReference type="NCBI Taxonomy" id="1393"/>
    <lineage>
        <taxon>Bacteria</taxon>
        <taxon>Bacillati</taxon>
        <taxon>Bacillota</taxon>
        <taxon>Bacilli</taxon>
        <taxon>Bacillales</taxon>
        <taxon>Paenibacillaceae</taxon>
        <taxon>Brevibacillus</taxon>
    </lineage>
</organism>
<dbReference type="SUPFAM" id="SSF53448">
    <property type="entry name" value="Nucleotide-diphospho-sugar transferases"/>
    <property type="match status" value="1"/>
</dbReference>
<dbReference type="PANTHER" id="PTHR43777:SF1">
    <property type="entry name" value="MOLYBDENUM COFACTOR CYTIDYLYLTRANSFERASE"/>
    <property type="match status" value="1"/>
</dbReference>
<reference evidence="2 3" key="1">
    <citation type="submission" date="2019-07" db="EMBL/GenBank/DDBJ databases">
        <title>Characterization of Brevibacillus brevis HK544, as a potential biocontrol agent.</title>
        <authorList>
            <person name="Kim H."/>
        </authorList>
    </citation>
    <scope>NUCLEOTIDE SEQUENCE [LARGE SCALE GENOMIC DNA]</scope>
    <source>
        <strain evidence="2 3">HK544</strain>
    </source>
</reference>
<evidence type="ECO:0000259" key="1">
    <source>
        <dbReference type="Pfam" id="PF12804"/>
    </source>
</evidence>
<name>A0A517I5H6_BREBE</name>
<dbReference type="InterPro" id="IPR025877">
    <property type="entry name" value="MobA-like_NTP_Trfase"/>
</dbReference>
<protein>
    <submittedName>
        <fullName evidence="2">Nucleotidyltransferase family protein</fullName>
    </submittedName>
</protein>